<feature type="region of interest" description="Disordered" evidence="1">
    <location>
        <begin position="1"/>
        <end position="173"/>
    </location>
</feature>
<comment type="caution">
    <text evidence="2">The sequence shown here is derived from an EMBL/GenBank/DDBJ whole genome shotgun (WGS) entry which is preliminary data.</text>
</comment>
<sequence length="173" mass="19038">MSPTSQDGDVSSSLNKLSLNKLKVVAKPAKKRSKKVVADSWEDEELSDSEPEPASQADEEESQHDDIVPISKQPSASSSTHFSPEGSSWSTEPDTSASRGLADSSRRPEKTDAVARRMIVAGLGLKAPKLTDEQRAYQRSVQEQEKKRREQEKAAEKKAKEDAEKAKASVWED</sequence>
<protein>
    <submittedName>
        <fullName evidence="2">Uncharacterized protein</fullName>
    </submittedName>
</protein>
<accession>A0A9P9JJ77</accession>
<evidence type="ECO:0000256" key="1">
    <source>
        <dbReference type="SAM" id="MobiDB-lite"/>
    </source>
</evidence>
<dbReference type="Proteomes" id="UP000738349">
    <property type="component" value="Unassembled WGS sequence"/>
</dbReference>
<dbReference type="AlphaFoldDB" id="A0A9P9JJ77"/>
<feature type="compositionally biased region" description="Basic and acidic residues" evidence="1">
    <location>
        <begin position="104"/>
        <end position="115"/>
    </location>
</feature>
<keyword evidence="3" id="KW-1185">Reference proteome</keyword>
<name>A0A9P9JJ77_9HYPO</name>
<evidence type="ECO:0000313" key="2">
    <source>
        <dbReference type="EMBL" id="KAH7160900.1"/>
    </source>
</evidence>
<reference evidence="2" key="1">
    <citation type="journal article" date="2021" name="Nat. Commun.">
        <title>Genetic determinants of endophytism in the Arabidopsis root mycobiome.</title>
        <authorList>
            <person name="Mesny F."/>
            <person name="Miyauchi S."/>
            <person name="Thiergart T."/>
            <person name="Pickel B."/>
            <person name="Atanasova L."/>
            <person name="Karlsson M."/>
            <person name="Huettel B."/>
            <person name="Barry K.W."/>
            <person name="Haridas S."/>
            <person name="Chen C."/>
            <person name="Bauer D."/>
            <person name="Andreopoulos W."/>
            <person name="Pangilinan J."/>
            <person name="LaButti K."/>
            <person name="Riley R."/>
            <person name="Lipzen A."/>
            <person name="Clum A."/>
            <person name="Drula E."/>
            <person name="Henrissat B."/>
            <person name="Kohler A."/>
            <person name="Grigoriev I.V."/>
            <person name="Martin F.M."/>
            <person name="Hacquard S."/>
        </authorList>
    </citation>
    <scope>NUCLEOTIDE SEQUENCE</scope>
    <source>
        <strain evidence="2">MPI-CAGE-AT-0147</strain>
    </source>
</reference>
<feature type="compositionally biased region" description="Low complexity" evidence="1">
    <location>
        <begin position="10"/>
        <end position="25"/>
    </location>
</feature>
<evidence type="ECO:0000313" key="3">
    <source>
        <dbReference type="Proteomes" id="UP000738349"/>
    </source>
</evidence>
<organism evidence="2 3">
    <name type="scientific">Dactylonectria macrodidyma</name>
    <dbReference type="NCBI Taxonomy" id="307937"/>
    <lineage>
        <taxon>Eukaryota</taxon>
        <taxon>Fungi</taxon>
        <taxon>Dikarya</taxon>
        <taxon>Ascomycota</taxon>
        <taxon>Pezizomycotina</taxon>
        <taxon>Sordariomycetes</taxon>
        <taxon>Hypocreomycetidae</taxon>
        <taxon>Hypocreales</taxon>
        <taxon>Nectriaceae</taxon>
        <taxon>Dactylonectria</taxon>
    </lineage>
</organism>
<proteinExistence type="predicted"/>
<dbReference type="OrthoDB" id="5418203at2759"/>
<feature type="compositionally biased region" description="Acidic residues" evidence="1">
    <location>
        <begin position="40"/>
        <end position="63"/>
    </location>
</feature>
<gene>
    <name evidence="2" type="ORF">EDB81DRAFT_330639</name>
</gene>
<feature type="compositionally biased region" description="Basic and acidic residues" evidence="1">
    <location>
        <begin position="129"/>
        <end position="167"/>
    </location>
</feature>
<dbReference type="EMBL" id="JAGMUV010000004">
    <property type="protein sequence ID" value="KAH7160900.1"/>
    <property type="molecule type" value="Genomic_DNA"/>
</dbReference>
<feature type="compositionally biased region" description="Polar residues" evidence="1">
    <location>
        <begin position="72"/>
        <end position="98"/>
    </location>
</feature>